<dbReference type="InterPro" id="IPR036452">
    <property type="entry name" value="Ribo_hydro-like"/>
</dbReference>
<evidence type="ECO:0000256" key="1">
    <source>
        <dbReference type="ARBA" id="ARBA00022801"/>
    </source>
</evidence>
<organism evidence="4 5">
    <name type="scientific">Proteiniclasticum ruminis</name>
    <dbReference type="NCBI Taxonomy" id="398199"/>
    <lineage>
        <taxon>Bacteria</taxon>
        <taxon>Bacillati</taxon>
        <taxon>Bacillota</taxon>
        <taxon>Clostridia</taxon>
        <taxon>Eubacteriales</taxon>
        <taxon>Clostridiaceae</taxon>
        <taxon>Proteiniclasticum</taxon>
    </lineage>
</organism>
<evidence type="ECO:0000313" key="5">
    <source>
        <dbReference type="Proteomes" id="UP000181899"/>
    </source>
</evidence>
<dbReference type="EMBL" id="FOVK01000001">
    <property type="protein sequence ID" value="SFN25645.1"/>
    <property type="molecule type" value="Genomic_DNA"/>
</dbReference>
<protein>
    <submittedName>
        <fullName evidence="4">Pyrimidine-specific ribonucleoside hydrolase</fullName>
    </submittedName>
</protein>
<dbReference type="Pfam" id="PF01156">
    <property type="entry name" value="IU_nuc_hydro"/>
    <property type="match status" value="1"/>
</dbReference>
<dbReference type="Proteomes" id="UP000181899">
    <property type="component" value="Unassembled WGS sequence"/>
</dbReference>
<dbReference type="InterPro" id="IPR023186">
    <property type="entry name" value="IUNH"/>
</dbReference>
<dbReference type="GO" id="GO:0045437">
    <property type="term" value="F:uridine nucleosidase activity"/>
    <property type="evidence" value="ECO:0007669"/>
    <property type="project" value="UniProtKB-ARBA"/>
</dbReference>
<dbReference type="GO" id="GO:0005829">
    <property type="term" value="C:cytosol"/>
    <property type="evidence" value="ECO:0007669"/>
    <property type="project" value="TreeGrafter"/>
</dbReference>
<keyword evidence="5" id="KW-1185">Reference proteome</keyword>
<gene>
    <name evidence="4" type="ORF">SAMN04488695_10112</name>
</gene>
<keyword evidence="1 4" id="KW-0378">Hydrolase</keyword>
<feature type="domain" description="Inosine/uridine-preferring nucleoside hydrolase" evidence="3">
    <location>
        <begin position="20"/>
        <end position="308"/>
    </location>
</feature>
<dbReference type="PANTHER" id="PTHR12304:SF4">
    <property type="entry name" value="URIDINE NUCLEOSIDASE"/>
    <property type="match status" value="1"/>
</dbReference>
<dbReference type="InterPro" id="IPR015910">
    <property type="entry name" value="I/U_nuclsd_hydro_CS"/>
</dbReference>
<dbReference type="GO" id="GO:0008477">
    <property type="term" value="F:purine nucleosidase activity"/>
    <property type="evidence" value="ECO:0007669"/>
    <property type="project" value="TreeGrafter"/>
</dbReference>
<sequence length="317" mass="34710">MSIENLDHHLTRKEGEKIPLLIDCDPGIDDAIALMIARASDAFEIKGITSVSGNLDIETTTKNIELFAKVLELEAVLARGASEPLVKGKFSAEEVHGSDGLGGASSLFGVSLTGDRIQQNAVDTMRKLLLDEERKTAMVAIGPLTNIALLLKTYPEVKEKIRVISIMGGTLEGGNVTPLSEFNFYVDPEAASIVFQSGVPLMLSGLHMTLDATISEENLEEIRNHPGVLSKPAANMLKNYPGTAHPLHDPCAVLALSHPEIFTYEDLTIHIDTREGASQGMSYKDERPWVEKEPNCRVLMKIHQEQFRRVLVEALAF</sequence>
<dbReference type="RefSeq" id="WP_074910851.1">
    <property type="nucleotide sequence ID" value="NZ_FOVK01000001.1"/>
</dbReference>
<dbReference type="SUPFAM" id="SSF53590">
    <property type="entry name" value="Nucleoside hydrolase"/>
    <property type="match status" value="1"/>
</dbReference>
<reference evidence="4 5" key="1">
    <citation type="submission" date="2016-10" db="EMBL/GenBank/DDBJ databases">
        <authorList>
            <person name="de Groot N.N."/>
        </authorList>
    </citation>
    <scope>NUCLEOTIDE SEQUENCE [LARGE SCALE GENOMIC DNA]</scope>
    <source>
        <strain evidence="4 5">ML2</strain>
    </source>
</reference>
<dbReference type="GO" id="GO:0006152">
    <property type="term" value="P:purine nucleoside catabolic process"/>
    <property type="evidence" value="ECO:0007669"/>
    <property type="project" value="TreeGrafter"/>
</dbReference>
<dbReference type="Gene3D" id="3.90.245.10">
    <property type="entry name" value="Ribonucleoside hydrolase-like"/>
    <property type="match status" value="1"/>
</dbReference>
<dbReference type="STRING" id="398199.SAMN05421804_102283"/>
<dbReference type="PROSITE" id="PS01247">
    <property type="entry name" value="IUNH"/>
    <property type="match status" value="1"/>
</dbReference>
<dbReference type="PANTHER" id="PTHR12304">
    <property type="entry name" value="INOSINE-URIDINE PREFERRING NUCLEOSIDE HYDROLASE"/>
    <property type="match status" value="1"/>
</dbReference>
<keyword evidence="2" id="KW-0326">Glycosidase</keyword>
<evidence type="ECO:0000256" key="2">
    <source>
        <dbReference type="ARBA" id="ARBA00023295"/>
    </source>
</evidence>
<dbReference type="AlphaFoldDB" id="A0A1I4XIK8"/>
<proteinExistence type="predicted"/>
<name>A0A1I4XIK8_9CLOT</name>
<dbReference type="InterPro" id="IPR001910">
    <property type="entry name" value="Inosine/uridine_hydrolase_dom"/>
</dbReference>
<evidence type="ECO:0000259" key="3">
    <source>
        <dbReference type="Pfam" id="PF01156"/>
    </source>
</evidence>
<evidence type="ECO:0000313" key="4">
    <source>
        <dbReference type="EMBL" id="SFN25645.1"/>
    </source>
</evidence>
<accession>A0A1I4XIK8</accession>